<dbReference type="EMBL" id="KN817527">
    <property type="protein sequence ID" value="KJA26529.1"/>
    <property type="molecule type" value="Genomic_DNA"/>
</dbReference>
<proteinExistence type="predicted"/>
<feature type="domain" description="DUF8191" evidence="2">
    <location>
        <begin position="182"/>
        <end position="255"/>
    </location>
</feature>
<evidence type="ECO:0000313" key="4">
    <source>
        <dbReference type="Proteomes" id="UP000054270"/>
    </source>
</evidence>
<feature type="compositionally biased region" description="Low complexity" evidence="1">
    <location>
        <begin position="42"/>
        <end position="51"/>
    </location>
</feature>
<dbReference type="Pfam" id="PF26609">
    <property type="entry name" value="DUF8191"/>
    <property type="match status" value="1"/>
</dbReference>
<dbReference type="AlphaFoldDB" id="A0A0D2P6F2"/>
<feature type="region of interest" description="Disordered" evidence="1">
    <location>
        <begin position="31"/>
        <end position="80"/>
    </location>
</feature>
<feature type="compositionally biased region" description="Acidic residues" evidence="1">
    <location>
        <begin position="62"/>
        <end position="73"/>
    </location>
</feature>
<keyword evidence="4" id="KW-1185">Reference proteome</keyword>
<dbReference type="OrthoDB" id="3063271at2759"/>
<feature type="compositionally biased region" description="Acidic residues" evidence="1">
    <location>
        <begin position="451"/>
        <end position="473"/>
    </location>
</feature>
<feature type="compositionally biased region" description="Basic and acidic residues" evidence="1">
    <location>
        <begin position="371"/>
        <end position="380"/>
    </location>
</feature>
<organism evidence="3 4">
    <name type="scientific">Hypholoma sublateritium (strain FD-334 SS-4)</name>
    <dbReference type="NCBI Taxonomy" id="945553"/>
    <lineage>
        <taxon>Eukaryota</taxon>
        <taxon>Fungi</taxon>
        <taxon>Dikarya</taxon>
        <taxon>Basidiomycota</taxon>
        <taxon>Agaricomycotina</taxon>
        <taxon>Agaricomycetes</taxon>
        <taxon>Agaricomycetidae</taxon>
        <taxon>Agaricales</taxon>
        <taxon>Agaricineae</taxon>
        <taxon>Strophariaceae</taxon>
        <taxon>Hypholoma</taxon>
    </lineage>
</organism>
<reference evidence="4" key="1">
    <citation type="submission" date="2014-04" db="EMBL/GenBank/DDBJ databases">
        <title>Evolutionary Origins and Diversification of the Mycorrhizal Mutualists.</title>
        <authorList>
            <consortium name="DOE Joint Genome Institute"/>
            <consortium name="Mycorrhizal Genomics Consortium"/>
            <person name="Kohler A."/>
            <person name="Kuo A."/>
            <person name="Nagy L.G."/>
            <person name="Floudas D."/>
            <person name="Copeland A."/>
            <person name="Barry K.W."/>
            <person name="Cichocki N."/>
            <person name="Veneault-Fourrey C."/>
            <person name="LaButti K."/>
            <person name="Lindquist E.A."/>
            <person name="Lipzen A."/>
            <person name="Lundell T."/>
            <person name="Morin E."/>
            <person name="Murat C."/>
            <person name="Riley R."/>
            <person name="Ohm R."/>
            <person name="Sun H."/>
            <person name="Tunlid A."/>
            <person name="Henrissat B."/>
            <person name="Grigoriev I.V."/>
            <person name="Hibbett D.S."/>
            <person name="Martin F."/>
        </authorList>
    </citation>
    <scope>NUCLEOTIDE SEQUENCE [LARGE SCALE GENOMIC DNA]</scope>
    <source>
        <strain evidence="4">FD-334 SS-4</strain>
    </source>
</reference>
<name>A0A0D2P6F2_HYPSF</name>
<dbReference type="InterPro" id="IPR058504">
    <property type="entry name" value="DUF8191"/>
</dbReference>
<feature type="compositionally biased region" description="Acidic residues" evidence="1">
    <location>
        <begin position="403"/>
        <end position="423"/>
    </location>
</feature>
<gene>
    <name evidence="3" type="ORF">HYPSUDRAFT_84421</name>
</gene>
<evidence type="ECO:0000313" key="3">
    <source>
        <dbReference type="EMBL" id="KJA26529.1"/>
    </source>
</evidence>
<sequence>MAKPDLLATVKFQKSELKRKDSQIRTLKRALHLMGKQKRGDSIISSGGESDAPQSALSTTMDESDGTESETESNDGPPDPIFDGDLLYCSECTFELEVDPEEGVCMCERCDIEHNWETFKDDFQPDSCYLDNQAMCIHRNRVPRGDTPVDDQDEIFSYMELPFNLPIEYRPRACRKDEYLELLKRGATQLMCEEFHLEFSDDEGIYAWADEGIFAEFACPQMQVGDFWKIHLGRRIYLDEDDLDGSKFIEGILEDGLLFPLFEDSRKSDNGKWETREESPGIWLTRLKTEQESFSGSSASKLPKGGWEYAQYDDAQYDAAKYDAEYDAKCKNEGDADAEDDDEDEDDEDDEDEDNEDADGDDDEDAEAESESLKTDDTAEQRPNSPERICLKNKYESDKSDCDQSEDESEEEQSEDNSDDSDTEMEHYTCECPVRNTCHVCTERPYASWSDDNEDDSEGMDCDELEDEDDDDTSLSSVDSDMLDIK</sequence>
<accession>A0A0D2P6F2</accession>
<evidence type="ECO:0000256" key="1">
    <source>
        <dbReference type="SAM" id="MobiDB-lite"/>
    </source>
</evidence>
<evidence type="ECO:0000259" key="2">
    <source>
        <dbReference type="Pfam" id="PF26609"/>
    </source>
</evidence>
<feature type="compositionally biased region" description="Acidic residues" evidence="1">
    <location>
        <begin position="335"/>
        <end position="370"/>
    </location>
</feature>
<feature type="region of interest" description="Disordered" evidence="1">
    <location>
        <begin position="331"/>
        <end position="425"/>
    </location>
</feature>
<dbReference type="Proteomes" id="UP000054270">
    <property type="component" value="Unassembled WGS sequence"/>
</dbReference>
<protein>
    <recommendedName>
        <fullName evidence="2">DUF8191 domain-containing protein</fullName>
    </recommendedName>
</protein>
<feature type="compositionally biased region" description="Basic and acidic residues" evidence="1">
    <location>
        <begin position="389"/>
        <end position="402"/>
    </location>
</feature>
<feature type="region of interest" description="Disordered" evidence="1">
    <location>
        <begin position="445"/>
        <end position="486"/>
    </location>
</feature>